<feature type="compositionally biased region" description="Polar residues" evidence="1">
    <location>
        <begin position="154"/>
        <end position="169"/>
    </location>
</feature>
<dbReference type="Proteomes" id="UP000440732">
    <property type="component" value="Unassembled WGS sequence"/>
</dbReference>
<evidence type="ECO:0000313" key="14">
    <source>
        <dbReference type="Proteomes" id="UP000441208"/>
    </source>
</evidence>
<dbReference type="OrthoDB" id="100013at2759"/>
<feature type="region of interest" description="Disordered" evidence="1">
    <location>
        <begin position="146"/>
        <end position="169"/>
    </location>
</feature>
<dbReference type="EMBL" id="QXGE01000014">
    <property type="protein sequence ID" value="KAE9329872.1"/>
    <property type="molecule type" value="Genomic_DNA"/>
</dbReference>
<accession>A0A6A3FZA3</accession>
<dbReference type="Proteomes" id="UP000429523">
    <property type="component" value="Unassembled WGS sequence"/>
</dbReference>
<dbReference type="Proteomes" id="UP000440367">
    <property type="component" value="Unassembled WGS sequence"/>
</dbReference>
<dbReference type="EMBL" id="QXGA01000010">
    <property type="protein sequence ID" value="KAE9155576.1"/>
    <property type="molecule type" value="Genomic_DNA"/>
</dbReference>
<dbReference type="Proteomes" id="UP000437068">
    <property type="component" value="Unassembled WGS sequence"/>
</dbReference>
<sequence>MASTPGVPGPHAHLLAPASPRSDAASGHDTDTPGASAPAKRKFSHTTMAQRQCLLEWLELPGNFELLARRANTNDPNRPKKMDGYRSLAQYMNRVAHTQWSDKTARSRFESMMAAFFKAKRQNSDRLQALHQRLDALYSSAEGGATETRFRSESLGQKSESSRSPQSDVTFSELKTFVREQQSAGSPPRQRPKFMDESGIVTTTPTLSADVGAEESVTLAPLEPMTLMSSRPLTTVETTSMGSRPLAMVETTSMSSQTLAKVEMTPMSSQTLAKLETTSMGVQTGEPSTTLSSVQLDQAAMLESQRLAVRQQELALKHSELRARQEESRQKLRANVLTRLVEAGKSPAEVRDYLAIMDPVETPTPPRH</sequence>
<dbReference type="Proteomes" id="UP000433483">
    <property type="component" value="Unassembled WGS sequence"/>
</dbReference>
<dbReference type="EMBL" id="QXGD01000022">
    <property type="protein sequence ID" value="KAE9257516.1"/>
    <property type="molecule type" value="Genomic_DNA"/>
</dbReference>
<dbReference type="EMBL" id="QXFZ01000016">
    <property type="protein sequence ID" value="KAE9140164.1"/>
    <property type="molecule type" value="Genomic_DNA"/>
</dbReference>
<protein>
    <submittedName>
        <fullName evidence="2">Uncharacterized protein</fullName>
    </submittedName>
</protein>
<dbReference type="EMBL" id="QXGB01000014">
    <property type="protein sequence ID" value="KAE9237382.1"/>
    <property type="molecule type" value="Genomic_DNA"/>
</dbReference>
<evidence type="ECO:0000313" key="3">
    <source>
        <dbReference type="EMBL" id="KAE9140164.1"/>
    </source>
</evidence>
<evidence type="ECO:0000313" key="12">
    <source>
        <dbReference type="Proteomes" id="UP000440367"/>
    </source>
</evidence>
<evidence type="ECO:0000313" key="2">
    <source>
        <dbReference type="EMBL" id="KAE8949590.1"/>
    </source>
</evidence>
<dbReference type="EMBL" id="QXFY01000058">
    <property type="protein sequence ID" value="KAE9359536.1"/>
    <property type="molecule type" value="Genomic_DNA"/>
</dbReference>
<organism evidence="2 9">
    <name type="scientific">Phytophthora fragariae</name>
    <dbReference type="NCBI Taxonomy" id="53985"/>
    <lineage>
        <taxon>Eukaryota</taxon>
        <taxon>Sar</taxon>
        <taxon>Stramenopiles</taxon>
        <taxon>Oomycota</taxon>
        <taxon>Peronosporomycetes</taxon>
        <taxon>Peronosporales</taxon>
        <taxon>Peronosporaceae</taxon>
        <taxon>Phytophthora</taxon>
    </lineage>
</organism>
<comment type="caution">
    <text evidence="2">The sequence shown here is derived from an EMBL/GenBank/DDBJ whole genome shotgun (WGS) entry which is preliminary data.</text>
</comment>
<feature type="region of interest" description="Disordered" evidence="1">
    <location>
        <begin position="1"/>
        <end position="44"/>
    </location>
</feature>
<proteinExistence type="predicted"/>
<evidence type="ECO:0000313" key="11">
    <source>
        <dbReference type="Proteomes" id="UP000437068"/>
    </source>
</evidence>
<dbReference type="AlphaFoldDB" id="A0A6A3FZA3"/>
<evidence type="ECO:0000313" key="6">
    <source>
        <dbReference type="EMBL" id="KAE9257516.1"/>
    </source>
</evidence>
<dbReference type="EMBL" id="QXGF01000019">
    <property type="protein sequence ID" value="KAE8949590.1"/>
    <property type="molecule type" value="Genomic_DNA"/>
</dbReference>
<keyword evidence="10" id="KW-1185">Reference proteome</keyword>
<dbReference type="Proteomes" id="UP000441208">
    <property type="component" value="Unassembled WGS sequence"/>
</dbReference>
<dbReference type="Proteomes" id="UP000486351">
    <property type="component" value="Unassembled WGS sequence"/>
</dbReference>
<evidence type="ECO:0000313" key="5">
    <source>
        <dbReference type="EMBL" id="KAE9237382.1"/>
    </source>
</evidence>
<evidence type="ECO:0000313" key="9">
    <source>
        <dbReference type="Proteomes" id="UP000429523"/>
    </source>
</evidence>
<evidence type="ECO:0000313" key="13">
    <source>
        <dbReference type="Proteomes" id="UP000440732"/>
    </source>
</evidence>
<evidence type="ECO:0000313" key="8">
    <source>
        <dbReference type="EMBL" id="KAE9359536.1"/>
    </source>
</evidence>
<evidence type="ECO:0000313" key="10">
    <source>
        <dbReference type="Proteomes" id="UP000433483"/>
    </source>
</evidence>
<evidence type="ECO:0000256" key="1">
    <source>
        <dbReference type="SAM" id="MobiDB-lite"/>
    </source>
</evidence>
<gene>
    <name evidence="7" type="ORF">PF001_g700</name>
    <name evidence="6" type="ORF">PF002_g972</name>
    <name evidence="5" type="ORF">PF005_g672</name>
    <name evidence="4" type="ORF">PF006_g486</name>
    <name evidence="3" type="ORF">PF007_g746</name>
    <name evidence="8" type="ORF">PF008_g2206</name>
    <name evidence="2" type="ORF">PF009_g886</name>
</gene>
<evidence type="ECO:0000313" key="7">
    <source>
        <dbReference type="EMBL" id="KAE9329872.1"/>
    </source>
</evidence>
<name>A0A6A3FZA3_9STRA</name>
<evidence type="ECO:0000313" key="15">
    <source>
        <dbReference type="Proteomes" id="UP000486351"/>
    </source>
</evidence>
<reference evidence="9 10" key="1">
    <citation type="submission" date="2018-08" db="EMBL/GenBank/DDBJ databases">
        <title>Genomic investigation of the strawberry pathogen Phytophthora fragariae indicates pathogenicity is determined by transcriptional variation in three key races.</title>
        <authorList>
            <person name="Adams T.M."/>
            <person name="Armitage A.D."/>
            <person name="Sobczyk M.K."/>
            <person name="Bates H.J."/>
            <person name="Dunwell J.M."/>
            <person name="Nellist C.F."/>
            <person name="Harrison R.J."/>
        </authorList>
    </citation>
    <scope>NUCLEOTIDE SEQUENCE [LARGE SCALE GENOMIC DNA]</scope>
    <source>
        <strain evidence="7 11">A4</strain>
        <strain evidence="6 12">BC-1</strain>
        <strain evidence="5 10">NOV-27</strain>
        <strain evidence="4 13">NOV-5</strain>
        <strain evidence="3 14">NOV-71</strain>
        <strain evidence="8 15">NOV-77</strain>
        <strain evidence="2 9">NOV-9</strain>
    </source>
</reference>
<evidence type="ECO:0000313" key="4">
    <source>
        <dbReference type="EMBL" id="KAE9155576.1"/>
    </source>
</evidence>